<comment type="caution">
    <text evidence="2">The sequence shown here is derived from an EMBL/GenBank/DDBJ whole genome shotgun (WGS) entry which is preliminary data.</text>
</comment>
<feature type="chain" id="PRO_5023092324" evidence="1">
    <location>
        <begin position="23"/>
        <end position="97"/>
    </location>
</feature>
<evidence type="ECO:0000313" key="2">
    <source>
        <dbReference type="EMBL" id="TZG24419.1"/>
    </source>
</evidence>
<dbReference type="AlphaFoldDB" id="A0A5D9BY37"/>
<gene>
    <name evidence="2" type="ORF">FYJ91_19680</name>
</gene>
<evidence type="ECO:0000256" key="1">
    <source>
        <dbReference type="SAM" id="SignalP"/>
    </source>
</evidence>
<organism evidence="2 3">
    <name type="scientific">Sphingomonas montanisoli</name>
    <dbReference type="NCBI Taxonomy" id="2606412"/>
    <lineage>
        <taxon>Bacteria</taxon>
        <taxon>Pseudomonadati</taxon>
        <taxon>Pseudomonadota</taxon>
        <taxon>Alphaproteobacteria</taxon>
        <taxon>Sphingomonadales</taxon>
        <taxon>Sphingomonadaceae</taxon>
        <taxon>Sphingomonas</taxon>
    </lineage>
</organism>
<evidence type="ECO:0000313" key="3">
    <source>
        <dbReference type="Proteomes" id="UP000322077"/>
    </source>
</evidence>
<dbReference type="EMBL" id="VTOU01000006">
    <property type="protein sequence ID" value="TZG24419.1"/>
    <property type="molecule type" value="Genomic_DNA"/>
</dbReference>
<feature type="signal peptide" evidence="1">
    <location>
        <begin position="1"/>
        <end position="22"/>
    </location>
</feature>
<dbReference type="Proteomes" id="UP000322077">
    <property type="component" value="Unassembled WGS sequence"/>
</dbReference>
<protein>
    <submittedName>
        <fullName evidence="2">Uncharacterized protein</fullName>
    </submittedName>
</protein>
<name>A0A5D9BY37_9SPHN</name>
<reference evidence="2 3" key="1">
    <citation type="submission" date="2019-08" db="EMBL/GenBank/DDBJ databases">
        <authorList>
            <person name="Wang G."/>
            <person name="Xu Z."/>
        </authorList>
    </citation>
    <scope>NUCLEOTIDE SEQUENCE [LARGE SCALE GENOMIC DNA]</scope>
    <source>
        <strain evidence="2 3">ZX</strain>
    </source>
</reference>
<accession>A0A5D9BY37</accession>
<keyword evidence="3" id="KW-1185">Reference proteome</keyword>
<proteinExistence type="predicted"/>
<dbReference type="RefSeq" id="WP_149524029.1">
    <property type="nucleotide sequence ID" value="NZ_VTOU01000006.1"/>
</dbReference>
<keyword evidence="1" id="KW-0732">Signal</keyword>
<sequence>MKNRVFYALLGVALAAPVAAFAGQPDHSQQSGHYEWKSVPQYGPRAPLQGQRRVWVPDTTQVAACDCDMMKMSSADAADCMKQMHSMASPSSAPSVG</sequence>